<reference evidence="9" key="2">
    <citation type="journal article" date="2014" name="Mol. Biochem. Parasitol.">
        <title>Capturing the variant surface glycoprotein repertoire (the VSGnome) of Trypanosoma brucei Lister 427.</title>
        <authorList>
            <person name="Cross G.A."/>
            <person name="Kim H.S."/>
            <person name="Wickstead B."/>
        </authorList>
    </citation>
    <scope>NUCLEOTIDE SEQUENCE</scope>
    <source>
        <strain evidence="9">Lister 427</strain>
    </source>
</reference>
<feature type="non-terminal residue" evidence="9">
    <location>
        <position position="1"/>
    </location>
</feature>
<reference evidence="9" key="1">
    <citation type="submission" date="2013-02" db="EMBL/GenBank/DDBJ databases">
        <authorList>
            <person name="Cross G.A.M."/>
            <person name="Kim H.-S."/>
            <person name="Wickstead B."/>
        </authorList>
    </citation>
    <scope>NUCLEOTIDE SEQUENCE</scope>
    <source>
        <strain evidence="9">Lister 427</strain>
    </source>
</reference>
<dbReference type="VEuPathDB" id="TriTrypDB:Tb427_000205900"/>
<protein>
    <submittedName>
        <fullName evidence="9">Variant surface glycoprotein 2303</fullName>
    </submittedName>
</protein>
<evidence type="ECO:0000256" key="1">
    <source>
        <dbReference type="ARBA" id="ARBA00002523"/>
    </source>
</evidence>
<evidence type="ECO:0000256" key="4">
    <source>
        <dbReference type="ARBA" id="ARBA00022622"/>
    </source>
</evidence>
<organism evidence="9">
    <name type="scientific">Trypanosoma brucei</name>
    <dbReference type="NCBI Taxonomy" id="5691"/>
    <lineage>
        <taxon>Eukaryota</taxon>
        <taxon>Discoba</taxon>
        <taxon>Euglenozoa</taxon>
        <taxon>Kinetoplastea</taxon>
        <taxon>Metakinetoplastina</taxon>
        <taxon>Trypanosomatida</taxon>
        <taxon>Trypanosomatidae</taxon>
        <taxon>Trypanosoma</taxon>
    </lineage>
</organism>
<keyword evidence="7" id="KW-0449">Lipoprotein</keyword>
<dbReference type="GO" id="GO:0098552">
    <property type="term" value="C:side of membrane"/>
    <property type="evidence" value="ECO:0007669"/>
    <property type="project" value="UniProtKB-KW"/>
</dbReference>
<dbReference type="GO" id="GO:0005886">
    <property type="term" value="C:plasma membrane"/>
    <property type="evidence" value="ECO:0007669"/>
    <property type="project" value="UniProtKB-SubCell"/>
</dbReference>
<evidence type="ECO:0000256" key="8">
    <source>
        <dbReference type="SAM" id="MobiDB-lite"/>
    </source>
</evidence>
<dbReference type="Gene3D" id="4.10.110.20">
    <property type="entry name" value="Variant surface glycoprotein MITAT 1.2, VSG 221, C-terminal domain"/>
    <property type="match status" value="1"/>
</dbReference>
<keyword evidence="5" id="KW-0472">Membrane</keyword>
<evidence type="ECO:0000256" key="3">
    <source>
        <dbReference type="ARBA" id="ARBA00022475"/>
    </source>
</evidence>
<evidence type="ECO:0000256" key="2">
    <source>
        <dbReference type="ARBA" id="ARBA00004609"/>
    </source>
</evidence>
<dbReference type="SUPFAM" id="SSF118251">
    <property type="entry name" value="Variant surface glycoprotein MITAT 1.2, VSG 221, C-terminal domain"/>
    <property type="match status" value="1"/>
</dbReference>
<proteinExistence type="predicted"/>
<feature type="region of interest" description="Disordered" evidence="8">
    <location>
        <begin position="1"/>
        <end position="20"/>
    </location>
</feature>
<accession>M4SW87</accession>
<keyword evidence="4" id="KW-0336">GPI-anchor</keyword>
<dbReference type="EMBL" id="KC611576">
    <property type="protein sequence ID" value="AGH59007.1"/>
    <property type="molecule type" value="Genomic_DNA"/>
</dbReference>
<evidence type="ECO:0000256" key="7">
    <source>
        <dbReference type="ARBA" id="ARBA00023288"/>
    </source>
</evidence>
<evidence type="ECO:0000313" key="9">
    <source>
        <dbReference type="EMBL" id="AGH59007.1"/>
    </source>
</evidence>
<comment type="function">
    <text evidence="1">VSG forms a coat on the surface of the parasite. The trypanosome evades the immune response of the host by expressing a series of antigenically distinct VSGs from an estimated 1000 VSG genes.</text>
</comment>
<evidence type="ECO:0000256" key="6">
    <source>
        <dbReference type="ARBA" id="ARBA00023180"/>
    </source>
</evidence>
<keyword evidence="6" id="KW-0325">Glycoprotein</keyword>
<dbReference type="InterPro" id="IPR027446">
    <property type="entry name" value="VSG_C_dom_sf"/>
</dbReference>
<keyword evidence="3" id="KW-1003">Cell membrane</keyword>
<dbReference type="AlphaFoldDB" id="M4SW87"/>
<sequence length="182" mass="20229">MIRNPTKTVRPTRGCGPTSKENTLWRRQQFANRLSRQHRQTNVRGTSDKAATTKKLSELDDLGLLHKAVAYESAELASTLIAKLKEIESFRKSEQTKQKTPEQICNDIGDKNETGCKNTPECHFVASNREGRKCTLSEEAKQAVEKTNQEAGGKDAKTNATSSNSIVINKAPLWLAVFSIII</sequence>
<comment type="subcellular location">
    <subcellularLocation>
        <location evidence="2">Cell membrane</location>
        <topology evidence="2">Lipid-anchor</topology>
        <topology evidence="2">GPI-anchor</topology>
    </subcellularLocation>
</comment>
<evidence type="ECO:0000256" key="5">
    <source>
        <dbReference type="ARBA" id="ARBA00023136"/>
    </source>
</evidence>
<name>M4SW87_9TRYP</name>